<protein>
    <submittedName>
        <fullName evidence="1">Uncharacterized protein</fullName>
    </submittedName>
</protein>
<reference evidence="1 2" key="1">
    <citation type="journal article" date="2019" name="Nat. Ecol. Evol.">
        <title>Megaphylogeny resolves global patterns of mushroom evolution.</title>
        <authorList>
            <person name="Varga T."/>
            <person name="Krizsan K."/>
            <person name="Foldi C."/>
            <person name="Dima B."/>
            <person name="Sanchez-Garcia M."/>
            <person name="Sanchez-Ramirez S."/>
            <person name="Szollosi G.J."/>
            <person name="Szarkandi J.G."/>
            <person name="Papp V."/>
            <person name="Albert L."/>
            <person name="Andreopoulos W."/>
            <person name="Angelini C."/>
            <person name="Antonin V."/>
            <person name="Barry K.W."/>
            <person name="Bougher N.L."/>
            <person name="Buchanan P."/>
            <person name="Buyck B."/>
            <person name="Bense V."/>
            <person name="Catcheside P."/>
            <person name="Chovatia M."/>
            <person name="Cooper J."/>
            <person name="Damon W."/>
            <person name="Desjardin D."/>
            <person name="Finy P."/>
            <person name="Geml J."/>
            <person name="Haridas S."/>
            <person name="Hughes K."/>
            <person name="Justo A."/>
            <person name="Karasinski D."/>
            <person name="Kautmanova I."/>
            <person name="Kiss B."/>
            <person name="Kocsube S."/>
            <person name="Kotiranta H."/>
            <person name="LaButti K.M."/>
            <person name="Lechner B.E."/>
            <person name="Liimatainen K."/>
            <person name="Lipzen A."/>
            <person name="Lukacs Z."/>
            <person name="Mihaltcheva S."/>
            <person name="Morgado L.N."/>
            <person name="Niskanen T."/>
            <person name="Noordeloos M.E."/>
            <person name="Ohm R.A."/>
            <person name="Ortiz-Santana B."/>
            <person name="Ovrebo C."/>
            <person name="Racz N."/>
            <person name="Riley R."/>
            <person name="Savchenko A."/>
            <person name="Shiryaev A."/>
            <person name="Soop K."/>
            <person name="Spirin V."/>
            <person name="Szebenyi C."/>
            <person name="Tomsovsky M."/>
            <person name="Tulloss R.E."/>
            <person name="Uehling J."/>
            <person name="Grigoriev I.V."/>
            <person name="Vagvolgyi C."/>
            <person name="Papp T."/>
            <person name="Martin F.M."/>
            <person name="Miettinen O."/>
            <person name="Hibbett D.S."/>
            <person name="Nagy L.G."/>
        </authorList>
    </citation>
    <scope>NUCLEOTIDE SEQUENCE [LARGE SCALE GENOMIC DNA]</scope>
    <source>
        <strain evidence="1 2">CBS 962.96</strain>
    </source>
</reference>
<name>A0A4S8M6P5_DENBC</name>
<gene>
    <name evidence="1" type="ORF">K435DRAFT_796128</name>
</gene>
<keyword evidence="2" id="KW-1185">Reference proteome</keyword>
<sequence length="233" mass="26801">SRGLRQHQSRIGASVNDGQNRTKALLNTNFLEPHQTSSNSTPPNVPVFIKWHFGEQSVEQTFPLLNLNLMQNIRNLLNINDTEEFSIPNDYRQALLVNKLLVPSDISVLDLYHHPLSTLPVFDENEKINWPEDDNQVFSTRAPVLNDPSKVTVLRNLPLPALDDIKSLMPRAVTAMKDNKISFQYTTHCGNLTFPMWVLLYWCSVYSLRIQKGIWVDVYNCLYLLPWAENPNK</sequence>
<dbReference type="Proteomes" id="UP000297245">
    <property type="component" value="Unassembled WGS sequence"/>
</dbReference>
<dbReference type="AlphaFoldDB" id="A0A4S8M6P5"/>
<feature type="non-terminal residue" evidence="1">
    <location>
        <position position="1"/>
    </location>
</feature>
<proteinExistence type="predicted"/>
<dbReference type="EMBL" id="ML179146">
    <property type="protein sequence ID" value="THU97956.1"/>
    <property type="molecule type" value="Genomic_DNA"/>
</dbReference>
<organism evidence="1 2">
    <name type="scientific">Dendrothele bispora (strain CBS 962.96)</name>
    <dbReference type="NCBI Taxonomy" id="1314807"/>
    <lineage>
        <taxon>Eukaryota</taxon>
        <taxon>Fungi</taxon>
        <taxon>Dikarya</taxon>
        <taxon>Basidiomycota</taxon>
        <taxon>Agaricomycotina</taxon>
        <taxon>Agaricomycetes</taxon>
        <taxon>Agaricomycetidae</taxon>
        <taxon>Agaricales</taxon>
        <taxon>Agaricales incertae sedis</taxon>
        <taxon>Dendrothele</taxon>
    </lineage>
</organism>
<evidence type="ECO:0000313" key="2">
    <source>
        <dbReference type="Proteomes" id="UP000297245"/>
    </source>
</evidence>
<accession>A0A4S8M6P5</accession>
<evidence type="ECO:0000313" key="1">
    <source>
        <dbReference type="EMBL" id="THU97956.1"/>
    </source>
</evidence>